<protein>
    <submittedName>
        <fullName evidence="7">Uncharacterized protein</fullName>
    </submittedName>
</protein>
<dbReference type="Ensembl" id="ENSMZET00005003761.1">
    <property type="protein sequence ID" value="ENSMZEP00005003610.1"/>
    <property type="gene ID" value="ENSMZEG00005002798.1"/>
</dbReference>
<evidence type="ECO:0000313" key="8">
    <source>
        <dbReference type="Proteomes" id="UP000265160"/>
    </source>
</evidence>
<organism evidence="7 8">
    <name type="scientific">Maylandia zebra</name>
    <name type="common">zebra mbuna</name>
    <dbReference type="NCBI Taxonomy" id="106582"/>
    <lineage>
        <taxon>Eukaryota</taxon>
        <taxon>Metazoa</taxon>
        <taxon>Chordata</taxon>
        <taxon>Craniata</taxon>
        <taxon>Vertebrata</taxon>
        <taxon>Euteleostomi</taxon>
        <taxon>Actinopterygii</taxon>
        <taxon>Neopterygii</taxon>
        <taxon>Teleostei</taxon>
        <taxon>Neoteleostei</taxon>
        <taxon>Acanthomorphata</taxon>
        <taxon>Ovalentaria</taxon>
        <taxon>Cichlomorphae</taxon>
        <taxon>Cichliformes</taxon>
        <taxon>Cichlidae</taxon>
        <taxon>African cichlids</taxon>
        <taxon>Pseudocrenilabrinae</taxon>
        <taxon>Haplochromini</taxon>
        <taxon>Maylandia</taxon>
        <taxon>Maylandia zebra complex</taxon>
    </lineage>
</organism>
<reference evidence="7" key="3">
    <citation type="submission" date="2025-09" db="UniProtKB">
        <authorList>
            <consortium name="Ensembl"/>
        </authorList>
    </citation>
    <scope>IDENTIFICATION</scope>
</reference>
<comment type="similarity">
    <text evidence="2">Belongs to the TMEM255 family.</text>
</comment>
<feature type="transmembrane region" description="Helical" evidence="6">
    <location>
        <begin position="56"/>
        <end position="76"/>
    </location>
</feature>
<dbReference type="InterPro" id="IPR028014">
    <property type="entry name" value="TMEM255"/>
</dbReference>
<sequence>AMSPWPRPLTETQKLHISIWRTALWVTISLLTLGLLVLTVGLISATRTDNVPVVGLYPGIIVSGGHLYSVNVLSVMKQTFLLLSQTLHVYTHSFCFLCPAVEFRSISGYCWHPPGGKPQTYGECAPLVRFKCG</sequence>
<dbReference type="Pfam" id="PF14967">
    <property type="entry name" value="FAM70"/>
    <property type="match status" value="1"/>
</dbReference>
<dbReference type="AlphaFoldDB" id="A0A3P9B0Y9"/>
<reference evidence="7" key="2">
    <citation type="submission" date="2025-08" db="UniProtKB">
        <authorList>
            <consortium name="Ensembl"/>
        </authorList>
    </citation>
    <scope>IDENTIFICATION</scope>
</reference>
<feature type="transmembrane region" description="Helical" evidence="6">
    <location>
        <begin position="23"/>
        <end position="44"/>
    </location>
</feature>
<evidence type="ECO:0000256" key="1">
    <source>
        <dbReference type="ARBA" id="ARBA00004141"/>
    </source>
</evidence>
<keyword evidence="3 6" id="KW-0812">Transmembrane</keyword>
<dbReference type="GO" id="GO:0016020">
    <property type="term" value="C:membrane"/>
    <property type="evidence" value="ECO:0007669"/>
    <property type="project" value="UniProtKB-SubCell"/>
</dbReference>
<name>A0A3P9B0Y9_9CICH</name>
<keyword evidence="5 6" id="KW-0472">Membrane</keyword>
<keyword evidence="8" id="KW-1185">Reference proteome</keyword>
<evidence type="ECO:0000256" key="4">
    <source>
        <dbReference type="ARBA" id="ARBA00022989"/>
    </source>
</evidence>
<keyword evidence="4 6" id="KW-1133">Transmembrane helix</keyword>
<proteinExistence type="inferred from homology"/>
<evidence type="ECO:0000256" key="2">
    <source>
        <dbReference type="ARBA" id="ARBA00007903"/>
    </source>
</evidence>
<evidence type="ECO:0000256" key="5">
    <source>
        <dbReference type="ARBA" id="ARBA00023136"/>
    </source>
</evidence>
<comment type="subcellular location">
    <subcellularLocation>
        <location evidence="1">Membrane</location>
        <topology evidence="1">Multi-pass membrane protein</topology>
    </subcellularLocation>
</comment>
<evidence type="ECO:0000256" key="6">
    <source>
        <dbReference type="SAM" id="Phobius"/>
    </source>
</evidence>
<reference evidence="7 8" key="1">
    <citation type="journal article" date="2014" name="Nature">
        <title>The genomic substrate for adaptive radiation in African cichlid fish.</title>
        <authorList>
            <person name="Brawand D."/>
            <person name="Wagner C.E."/>
            <person name="Li Y.I."/>
            <person name="Malinsky M."/>
            <person name="Keller I."/>
            <person name="Fan S."/>
            <person name="Simakov O."/>
            <person name="Ng A.Y."/>
            <person name="Lim Z.W."/>
            <person name="Bezault E."/>
            <person name="Turner-Maier J."/>
            <person name="Johnson J."/>
            <person name="Alcazar R."/>
            <person name="Noh H.J."/>
            <person name="Russell P."/>
            <person name="Aken B."/>
            <person name="Alfoldi J."/>
            <person name="Amemiya C."/>
            <person name="Azzouzi N."/>
            <person name="Baroiller J.F."/>
            <person name="Barloy-Hubler F."/>
            <person name="Berlin A."/>
            <person name="Bloomquist R."/>
            <person name="Carleton K.L."/>
            <person name="Conte M.A."/>
            <person name="D'Cotta H."/>
            <person name="Eshel O."/>
            <person name="Gaffney L."/>
            <person name="Galibert F."/>
            <person name="Gante H.F."/>
            <person name="Gnerre S."/>
            <person name="Greuter L."/>
            <person name="Guyon R."/>
            <person name="Haddad N.S."/>
            <person name="Haerty W."/>
            <person name="Harris R.M."/>
            <person name="Hofmann H.A."/>
            <person name="Hourlier T."/>
            <person name="Hulata G."/>
            <person name="Jaffe D.B."/>
            <person name="Lara M."/>
            <person name="Lee A.P."/>
            <person name="MacCallum I."/>
            <person name="Mwaiko S."/>
            <person name="Nikaido M."/>
            <person name="Nishihara H."/>
            <person name="Ozouf-Costaz C."/>
            <person name="Penman D.J."/>
            <person name="Przybylski D."/>
            <person name="Rakotomanga M."/>
            <person name="Renn S.C.P."/>
            <person name="Ribeiro F.J."/>
            <person name="Ron M."/>
            <person name="Salzburger W."/>
            <person name="Sanchez-Pulido L."/>
            <person name="Santos M.E."/>
            <person name="Searle S."/>
            <person name="Sharpe T."/>
            <person name="Swofford R."/>
            <person name="Tan F.J."/>
            <person name="Williams L."/>
            <person name="Young S."/>
            <person name="Yin S."/>
            <person name="Okada N."/>
            <person name="Kocher T.D."/>
            <person name="Miska E.A."/>
            <person name="Lander E.S."/>
            <person name="Venkatesh B."/>
            <person name="Fernald R.D."/>
            <person name="Meyer A."/>
            <person name="Ponting C.P."/>
            <person name="Streelman J.T."/>
            <person name="Lindblad-Toh K."/>
            <person name="Seehausen O."/>
            <person name="Di Palma F."/>
        </authorList>
    </citation>
    <scope>NUCLEOTIDE SEQUENCE</scope>
</reference>
<evidence type="ECO:0000313" key="7">
    <source>
        <dbReference type="Ensembl" id="ENSMZEP00005003610.1"/>
    </source>
</evidence>
<evidence type="ECO:0000256" key="3">
    <source>
        <dbReference type="ARBA" id="ARBA00022692"/>
    </source>
</evidence>
<accession>A0A3P9B0Y9</accession>
<dbReference type="Proteomes" id="UP000265160">
    <property type="component" value="LG1"/>
</dbReference>